<dbReference type="InterPro" id="IPR003961">
    <property type="entry name" value="FN3_dom"/>
</dbReference>
<dbReference type="RefSeq" id="XP_030623718.1">
    <property type="nucleotide sequence ID" value="XM_030767858.1"/>
</dbReference>
<evidence type="ECO:0000256" key="3">
    <source>
        <dbReference type="ARBA" id="ARBA00022692"/>
    </source>
</evidence>
<keyword evidence="5" id="KW-0677">Repeat</keyword>
<dbReference type="PANTHER" id="PTHR48423">
    <property type="entry name" value="INTERLEUKIN-27 RECEPTOR SUBUNIT ALPHA"/>
    <property type="match status" value="1"/>
</dbReference>
<evidence type="ECO:0000259" key="12">
    <source>
        <dbReference type="PROSITE" id="PS50853"/>
    </source>
</evidence>
<evidence type="ECO:0000256" key="11">
    <source>
        <dbReference type="SAM" id="SignalP"/>
    </source>
</evidence>
<feature type="transmembrane region" description="Helical" evidence="10">
    <location>
        <begin position="597"/>
        <end position="620"/>
    </location>
</feature>
<dbReference type="GO" id="GO:0005886">
    <property type="term" value="C:plasma membrane"/>
    <property type="evidence" value="ECO:0007669"/>
    <property type="project" value="UniProtKB-ARBA"/>
</dbReference>
<feature type="domain" description="Fibronectin type-III" evidence="12">
    <location>
        <begin position="208"/>
        <end position="307"/>
    </location>
</feature>
<dbReference type="PANTHER" id="PTHR48423:SF1">
    <property type="entry name" value="INTERLEUKIN-27 RECEPTOR SUBUNIT ALPHA"/>
    <property type="match status" value="1"/>
</dbReference>
<comment type="similarity">
    <text evidence="2">Belongs to the type I cytokine receptor family. Type 2 subfamily.</text>
</comment>
<evidence type="ECO:0000256" key="4">
    <source>
        <dbReference type="ARBA" id="ARBA00022729"/>
    </source>
</evidence>
<keyword evidence="9" id="KW-0325">Glycoprotein</keyword>
<dbReference type="Proteomes" id="UP000504632">
    <property type="component" value="Chromosome 3"/>
</dbReference>
<evidence type="ECO:0000313" key="13">
    <source>
        <dbReference type="Proteomes" id="UP000504632"/>
    </source>
</evidence>
<dbReference type="Gene3D" id="2.60.40.10">
    <property type="entry name" value="Immunoglobulins"/>
    <property type="match status" value="5"/>
</dbReference>
<dbReference type="OrthoDB" id="9828391at2759"/>
<feature type="domain" description="Fibronectin type-III" evidence="12">
    <location>
        <begin position="502"/>
        <end position="594"/>
    </location>
</feature>
<gene>
    <name evidence="14" type="primary">LOC115807001</name>
</gene>
<sequence length="800" mass="89702">MIRIGLLVIFLVTHGKGQDSCEILPKQPTVKMGSDLVVLFHAPPNGDCRKQVTYSSNRVYWRFNNKAIEKSYYRYNSTFAAVSIHNITLKVGTIECLIDDIVLGGTIIRAYSPPQNIHCVTLNERVKMRATCYWDHDRSSENTKYTVQLKQEGKPILKCISSERDCQFTESISMAGMNITVCAENPRGVVLCEEAIYNDFYLTLKPSHLLNVHVEPQSNGSLKVSWLPGTDTVKSWKHICEIQSIQESSNAKTVKKIEWIPTKGMSSYTIDGVQPCSKYTVSLRCALSEKYPWSDWSQPATALSELNVNTVLFQLLRTKDVPQGNGMRQMHLMWKGVPPSCGSFEYRLFVLRNYTNSTSDMNAKFERFTSTQNHTIITVDREAHTLLVAAYHNNVMKGKSSLQVPTSGEDFDLPPVNNLTAVANSDQIDVSWVAPALPVSSYMIVWNSTRHKHQWQQTQETCISLTAQPSHLYKISVSPLYGYVPGLEKSVLMYSKEGEPASVWNVHIDDIRDNRARIRWQLVSPIQCCAFVVNYTVFYKAESGPELNMTVGRNQNKVILDQLQPGTRYDVYIEATSFSSSSKSDLISFQTKPLGELASTLIILGGVVSVPIFVLIGIILTRKFLSKVIPDPRYSSVSMWSSQQCRKIQHLPQTASCMNTYSEAILPCRIETIERDISSAEWTSTEALHNCEEDQISTFSHIASISSLEKEDTVLVSSQSKWVIPTDCVQNPSLEPSHDFHLQLDCTVTPYLNQTPVVSPVETPEMVLGGSQKLCISQETEALLKSDNNGADGTTYIMVG</sequence>
<keyword evidence="8" id="KW-0675">Receptor</keyword>
<accession>A0A6J2UVI4</accession>
<name>A0A6J2UVI4_CHACN</name>
<feature type="chain" id="PRO_5027059333" evidence="11">
    <location>
        <begin position="18"/>
        <end position="800"/>
    </location>
</feature>
<evidence type="ECO:0000256" key="9">
    <source>
        <dbReference type="ARBA" id="ARBA00023180"/>
    </source>
</evidence>
<evidence type="ECO:0000256" key="8">
    <source>
        <dbReference type="ARBA" id="ARBA00023170"/>
    </source>
</evidence>
<keyword evidence="13" id="KW-1185">Reference proteome</keyword>
<keyword evidence="4 11" id="KW-0732">Signal</keyword>
<proteinExistence type="inferred from homology"/>
<dbReference type="GeneID" id="115807001"/>
<dbReference type="InterPro" id="IPR013783">
    <property type="entry name" value="Ig-like_fold"/>
</dbReference>
<dbReference type="AlphaFoldDB" id="A0A6J2UVI4"/>
<dbReference type="InParanoid" id="A0A6J2UVI4"/>
<dbReference type="SMART" id="SM00060">
    <property type="entry name" value="FN3"/>
    <property type="match status" value="3"/>
</dbReference>
<evidence type="ECO:0000313" key="14">
    <source>
        <dbReference type="RefSeq" id="XP_030623718.1"/>
    </source>
</evidence>
<evidence type="ECO:0000256" key="10">
    <source>
        <dbReference type="SAM" id="Phobius"/>
    </source>
</evidence>
<evidence type="ECO:0000256" key="1">
    <source>
        <dbReference type="ARBA" id="ARBA00004479"/>
    </source>
</evidence>
<comment type="subcellular location">
    <subcellularLocation>
        <location evidence="1">Membrane</location>
        <topology evidence="1">Single-pass type I membrane protein</topology>
    </subcellularLocation>
</comment>
<dbReference type="InterPro" id="IPR036116">
    <property type="entry name" value="FN3_sf"/>
</dbReference>
<evidence type="ECO:0000256" key="5">
    <source>
        <dbReference type="ARBA" id="ARBA00022737"/>
    </source>
</evidence>
<reference evidence="14" key="1">
    <citation type="submission" date="2025-08" db="UniProtKB">
        <authorList>
            <consortium name="RefSeq"/>
        </authorList>
    </citation>
    <scope>IDENTIFICATION</scope>
</reference>
<protein>
    <submittedName>
        <fullName evidence="14">Interleukin-6 receptor subunit beta-like</fullName>
    </submittedName>
</protein>
<evidence type="ECO:0000256" key="2">
    <source>
        <dbReference type="ARBA" id="ARBA00008921"/>
    </source>
</evidence>
<keyword evidence="6 10" id="KW-1133">Transmembrane helix</keyword>
<evidence type="ECO:0000256" key="7">
    <source>
        <dbReference type="ARBA" id="ARBA00023136"/>
    </source>
</evidence>
<dbReference type="Pfam" id="PF00041">
    <property type="entry name" value="fn3"/>
    <property type="match status" value="1"/>
</dbReference>
<evidence type="ECO:0000256" key="6">
    <source>
        <dbReference type="ARBA" id="ARBA00022989"/>
    </source>
</evidence>
<dbReference type="SUPFAM" id="SSF49265">
    <property type="entry name" value="Fibronectin type III"/>
    <property type="match status" value="3"/>
</dbReference>
<dbReference type="PROSITE" id="PS50853">
    <property type="entry name" value="FN3"/>
    <property type="match status" value="2"/>
</dbReference>
<organism evidence="13 14">
    <name type="scientific">Chanos chanos</name>
    <name type="common">Milkfish</name>
    <name type="synonym">Mugil chanos</name>
    <dbReference type="NCBI Taxonomy" id="29144"/>
    <lineage>
        <taxon>Eukaryota</taxon>
        <taxon>Metazoa</taxon>
        <taxon>Chordata</taxon>
        <taxon>Craniata</taxon>
        <taxon>Vertebrata</taxon>
        <taxon>Euteleostomi</taxon>
        <taxon>Actinopterygii</taxon>
        <taxon>Neopterygii</taxon>
        <taxon>Teleostei</taxon>
        <taxon>Ostariophysi</taxon>
        <taxon>Gonorynchiformes</taxon>
        <taxon>Chanidae</taxon>
        <taxon>Chanos</taxon>
    </lineage>
</organism>
<keyword evidence="3 10" id="KW-0812">Transmembrane</keyword>
<dbReference type="CDD" id="cd00063">
    <property type="entry name" value="FN3"/>
    <property type="match status" value="1"/>
</dbReference>
<dbReference type="InterPro" id="IPR052672">
    <property type="entry name" value="Type1_Cytokine_Rcpt_Type2"/>
</dbReference>
<feature type="signal peptide" evidence="11">
    <location>
        <begin position="1"/>
        <end position="17"/>
    </location>
</feature>
<keyword evidence="7 10" id="KW-0472">Membrane</keyword>